<dbReference type="Proteomes" id="UP000028870">
    <property type="component" value="Unassembled WGS sequence"/>
</dbReference>
<evidence type="ECO:0000256" key="2">
    <source>
        <dbReference type="SAM" id="Phobius"/>
    </source>
</evidence>
<keyword evidence="2" id="KW-0812">Transmembrane</keyword>
<reference evidence="3" key="2">
    <citation type="submission" date="2014-03" db="EMBL/GenBank/DDBJ databases">
        <authorList>
            <person name="Urmite Genomes"/>
        </authorList>
    </citation>
    <scope>NUCLEOTIDE SEQUENCE</scope>
    <source>
        <strain evidence="3">DSM 44829</strain>
    </source>
</reference>
<feature type="region of interest" description="Disordered" evidence="1">
    <location>
        <begin position="70"/>
        <end position="90"/>
    </location>
</feature>
<dbReference type="EMBL" id="CCBB010000003">
    <property type="protein sequence ID" value="CDO10841.1"/>
    <property type="molecule type" value="Genomic_DNA"/>
</dbReference>
<feature type="transmembrane region" description="Helical" evidence="2">
    <location>
        <begin position="50"/>
        <end position="68"/>
    </location>
</feature>
<keyword evidence="2" id="KW-1133">Transmembrane helix</keyword>
<gene>
    <name evidence="3" type="ORF">BN977_05678</name>
</gene>
<name>W9B826_MYCCO</name>
<sequence length="90" mass="9808">MSDPNKGDRGERRPRPGRWLGFTPYQQMLVLPPILFLAGTLTIPGVRPELSVAGGALLLALVLVGLLWPGPAGRRKRRPGGEEPDDSDQR</sequence>
<dbReference type="RefSeq" id="WP_131590229.1">
    <property type="nucleotide sequence ID" value="NZ_CCBB010000003.1"/>
</dbReference>
<organism evidence="3 4">
    <name type="scientific">Mycolicibacterium cosmeticum</name>
    <dbReference type="NCBI Taxonomy" id="258533"/>
    <lineage>
        <taxon>Bacteria</taxon>
        <taxon>Bacillati</taxon>
        <taxon>Actinomycetota</taxon>
        <taxon>Actinomycetes</taxon>
        <taxon>Mycobacteriales</taxon>
        <taxon>Mycobacteriaceae</taxon>
        <taxon>Mycolicibacterium</taxon>
    </lineage>
</organism>
<dbReference type="eggNOG" id="ENOG5030STY">
    <property type="taxonomic scope" value="Bacteria"/>
</dbReference>
<dbReference type="AlphaFoldDB" id="W9B826"/>
<keyword evidence="4" id="KW-1185">Reference proteome</keyword>
<protein>
    <recommendedName>
        <fullName evidence="5">Transmembrane protein</fullName>
    </recommendedName>
</protein>
<reference evidence="3" key="1">
    <citation type="submission" date="2014-03" db="EMBL/GenBank/DDBJ databases">
        <title>Draft Genome Sequence of Mycobacterium cosmeticum DSM 44829.</title>
        <authorList>
            <person name="Croce O."/>
            <person name="Robert C."/>
            <person name="Raoult D."/>
            <person name="Drancourt M."/>
        </authorList>
    </citation>
    <scope>NUCLEOTIDE SEQUENCE [LARGE SCALE GENOMIC DNA]</scope>
    <source>
        <strain evidence="3">DSM 44829</strain>
    </source>
</reference>
<evidence type="ECO:0000313" key="4">
    <source>
        <dbReference type="Proteomes" id="UP000028870"/>
    </source>
</evidence>
<evidence type="ECO:0000313" key="3">
    <source>
        <dbReference type="EMBL" id="CDO10841.1"/>
    </source>
</evidence>
<evidence type="ECO:0008006" key="5">
    <source>
        <dbReference type="Google" id="ProtNLM"/>
    </source>
</evidence>
<keyword evidence="2" id="KW-0472">Membrane</keyword>
<comment type="caution">
    <text evidence="3">The sequence shown here is derived from an EMBL/GenBank/DDBJ whole genome shotgun (WGS) entry which is preliminary data.</text>
</comment>
<evidence type="ECO:0000256" key="1">
    <source>
        <dbReference type="SAM" id="MobiDB-lite"/>
    </source>
</evidence>
<feature type="transmembrane region" description="Helical" evidence="2">
    <location>
        <begin position="20"/>
        <end position="44"/>
    </location>
</feature>
<accession>W9B826</accession>
<dbReference type="STRING" id="258533.BN977_05678"/>
<proteinExistence type="predicted"/>